<comment type="caution">
    <text evidence="1">The sequence shown here is derived from an EMBL/GenBank/DDBJ whole genome shotgun (WGS) entry which is preliminary data.</text>
</comment>
<dbReference type="EMBL" id="CM042016">
    <property type="protein sequence ID" value="KAI3700420.1"/>
    <property type="molecule type" value="Genomic_DNA"/>
</dbReference>
<name>A0ACB8ZWB9_CICIN</name>
<reference evidence="2" key="1">
    <citation type="journal article" date="2022" name="Mol. Ecol. Resour.">
        <title>The genomes of chicory, endive, great burdock and yacon provide insights into Asteraceae palaeo-polyploidization history and plant inulin production.</title>
        <authorList>
            <person name="Fan W."/>
            <person name="Wang S."/>
            <person name="Wang H."/>
            <person name="Wang A."/>
            <person name="Jiang F."/>
            <person name="Liu H."/>
            <person name="Zhao H."/>
            <person name="Xu D."/>
            <person name="Zhang Y."/>
        </authorList>
    </citation>
    <scope>NUCLEOTIDE SEQUENCE [LARGE SCALE GENOMIC DNA]</scope>
    <source>
        <strain evidence="2">cv. Punajuju</strain>
    </source>
</reference>
<sequence>MIKDVAFKLNTNLSRNGKTSAKSGVKGKRDPGEAFKVYIDVIGLLFLAQVITEGQIEAGAYVYVQLPINFVGLKKKNGGFEAKLQELGLIRNMQLKEIKASGESMGLKRRFVGLYRRVLPSPPAIDFASSEGKFSLDRGIESAYCGLATLAMVLNALSIDPGRKWKGPWRWFDESMLDCCGPLEKVKAEGISFGKVIHVNIQASPITSTPIHPGWSILIISHGAV</sequence>
<accession>A0ACB8ZWB9</accession>
<gene>
    <name evidence="1" type="ORF">L2E82_45048</name>
</gene>
<protein>
    <submittedName>
        <fullName evidence="1">Uncharacterized protein</fullName>
    </submittedName>
</protein>
<dbReference type="Proteomes" id="UP001055811">
    <property type="component" value="Linkage Group LG08"/>
</dbReference>
<evidence type="ECO:0000313" key="1">
    <source>
        <dbReference type="EMBL" id="KAI3700420.1"/>
    </source>
</evidence>
<proteinExistence type="predicted"/>
<keyword evidence="2" id="KW-1185">Reference proteome</keyword>
<evidence type="ECO:0000313" key="2">
    <source>
        <dbReference type="Proteomes" id="UP001055811"/>
    </source>
</evidence>
<organism evidence="1 2">
    <name type="scientific">Cichorium intybus</name>
    <name type="common">Chicory</name>
    <dbReference type="NCBI Taxonomy" id="13427"/>
    <lineage>
        <taxon>Eukaryota</taxon>
        <taxon>Viridiplantae</taxon>
        <taxon>Streptophyta</taxon>
        <taxon>Embryophyta</taxon>
        <taxon>Tracheophyta</taxon>
        <taxon>Spermatophyta</taxon>
        <taxon>Magnoliopsida</taxon>
        <taxon>eudicotyledons</taxon>
        <taxon>Gunneridae</taxon>
        <taxon>Pentapetalae</taxon>
        <taxon>asterids</taxon>
        <taxon>campanulids</taxon>
        <taxon>Asterales</taxon>
        <taxon>Asteraceae</taxon>
        <taxon>Cichorioideae</taxon>
        <taxon>Cichorieae</taxon>
        <taxon>Cichoriinae</taxon>
        <taxon>Cichorium</taxon>
    </lineage>
</organism>
<reference evidence="1 2" key="2">
    <citation type="journal article" date="2022" name="Mol. Ecol. Resour.">
        <title>The genomes of chicory, endive, great burdock and yacon provide insights into Asteraceae paleo-polyploidization history and plant inulin production.</title>
        <authorList>
            <person name="Fan W."/>
            <person name="Wang S."/>
            <person name="Wang H."/>
            <person name="Wang A."/>
            <person name="Jiang F."/>
            <person name="Liu H."/>
            <person name="Zhao H."/>
            <person name="Xu D."/>
            <person name="Zhang Y."/>
        </authorList>
    </citation>
    <scope>NUCLEOTIDE SEQUENCE [LARGE SCALE GENOMIC DNA]</scope>
    <source>
        <strain evidence="2">cv. Punajuju</strain>
        <tissue evidence="1">Leaves</tissue>
    </source>
</reference>